<evidence type="ECO:0000259" key="5">
    <source>
        <dbReference type="Pfam" id="PF00929"/>
    </source>
</evidence>
<evidence type="ECO:0000256" key="2">
    <source>
        <dbReference type="ARBA" id="ARBA00022722"/>
    </source>
</evidence>
<keyword evidence="4" id="KW-0269">Exonuclease</keyword>
<evidence type="ECO:0000256" key="3">
    <source>
        <dbReference type="ARBA" id="ARBA00022801"/>
    </source>
</evidence>
<dbReference type="PANTHER" id="PTHR11046">
    <property type="entry name" value="OLIGORIBONUCLEASE, MITOCHONDRIAL"/>
    <property type="match status" value="1"/>
</dbReference>
<dbReference type="STRING" id="43041.A0A182K888"/>
<dbReference type="InterPro" id="IPR013520">
    <property type="entry name" value="Ribonucl_H"/>
</dbReference>
<reference evidence="7" key="1">
    <citation type="submission" date="2013-03" db="EMBL/GenBank/DDBJ databases">
        <title>The Genome Sequence of Anopheles christyi ACHKN1017.</title>
        <authorList>
            <consortium name="The Broad Institute Genomics Platform"/>
            <person name="Neafsey D.E."/>
            <person name="Besansky N."/>
            <person name="Walker B."/>
            <person name="Young S.K."/>
            <person name="Zeng Q."/>
            <person name="Gargeya S."/>
            <person name="Fitzgerald M."/>
            <person name="Haas B."/>
            <person name="Abouelleil A."/>
            <person name="Allen A.W."/>
            <person name="Alvarado L."/>
            <person name="Arachchi H.M."/>
            <person name="Berlin A.M."/>
            <person name="Chapman S.B."/>
            <person name="Gainer-Dewar J."/>
            <person name="Goldberg J."/>
            <person name="Griggs A."/>
            <person name="Gujja S."/>
            <person name="Hansen M."/>
            <person name="Howarth C."/>
            <person name="Imamovic A."/>
            <person name="Ireland A."/>
            <person name="Larimer J."/>
            <person name="McCowan C."/>
            <person name="Murphy C."/>
            <person name="Pearson M."/>
            <person name="Poon T.W."/>
            <person name="Priest M."/>
            <person name="Roberts A."/>
            <person name="Saif S."/>
            <person name="Shea T."/>
            <person name="Sisk P."/>
            <person name="Sykes S."/>
            <person name="Wortman J."/>
            <person name="Nusbaum C."/>
            <person name="Birren B."/>
        </authorList>
    </citation>
    <scope>NUCLEOTIDE SEQUENCE [LARGE SCALE GENOMIC DNA]</scope>
    <source>
        <strain evidence="7">ACHKN1017</strain>
    </source>
</reference>
<dbReference type="SUPFAM" id="SSF53098">
    <property type="entry name" value="Ribonuclease H-like"/>
    <property type="match status" value="1"/>
</dbReference>
<organism evidence="6 7">
    <name type="scientific">Anopheles christyi</name>
    <dbReference type="NCBI Taxonomy" id="43041"/>
    <lineage>
        <taxon>Eukaryota</taxon>
        <taxon>Metazoa</taxon>
        <taxon>Ecdysozoa</taxon>
        <taxon>Arthropoda</taxon>
        <taxon>Hexapoda</taxon>
        <taxon>Insecta</taxon>
        <taxon>Pterygota</taxon>
        <taxon>Neoptera</taxon>
        <taxon>Endopterygota</taxon>
        <taxon>Diptera</taxon>
        <taxon>Nematocera</taxon>
        <taxon>Culicoidea</taxon>
        <taxon>Culicidae</taxon>
        <taxon>Anophelinae</taxon>
        <taxon>Anopheles</taxon>
    </lineage>
</organism>
<dbReference type="InterPro" id="IPR012337">
    <property type="entry name" value="RNaseH-like_sf"/>
</dbReference>
<dbReference type="GO" id="GO:0003676">
    <property type="term" value="F:nucleic acid binding"/>
    <property type="evidence" value="ECO:0007669"/>
    <property type="project" value="InterPro"/>
</dbReference>
<sequence>MSQMSVQNLVWIDLEMTGLDVDEDRILEMACIITDSQLNIIAKGPNIIINEPDTVLDRMDSWCKDHHGKSGLIAAVKKSTYSLEQAEKDVLDFVKKYCPQRSCPMA</sequence>
<keyword evidence="7" id="KW-1185">Reference proteome</keyword>
<dbReference type="CDD" id="cd06135">
    <property type="entry name" value="Orn"/>
    <property type="match status" value="1"/>
</dbReference>
<dbReference type="GO" id="GO:0000175">
    <property type="term" value="F:3'-5'-RNA exonuclease activity"/>
    <property type="evidence" value="ECO:0007669"/>
    <property type="project" value="InterPro"/>
</dbReference>
<reference evidence="6" key="2">
    <citation type="submission" date="2020-05" db="UniProtKB">
        <authorList>
            <consortium name="EnsemblMetazoa"/>
        </authorList>
    </citation>
    <scope>IDENTIFICATION</scope>
    <source>
        <strain evidence="6">ACHKN1017</strain>
    </source>
</reference>
<proteinExistence type="inferred from homology"/>
<accession>A0A182K888</accession>
<dbReference type="Pfam" id="PF00929">
    <property type="entry name" value="RNase_T"/>
    <property type="match status" value="1"/>
</dbReference>
<dbReference type="InterPro" id="IPR036397">
    <property type="entry name" value="RNaseH_sf"/>
</dbReference>
<dbReference type="EnsemblMetazoa" id="ACHR006973-RA">
    <property type="protein sequence ID" value="ACHR006973-PA"/>
    <property type="gene ID" value="ACHR006973"/>
</dbReference>
<evidence type="ECO:0000256" key="4">
    <source>
        <dbReference type="ARBA" id="ARBA00022839"/>
    </source>
</evidence>
<dbReference type="Proteomes" id="UP000075881">
    <property type="component" value="Unassembled WGS sequence"/>
</dbReference>
<comment type="similarity">
    <text evidence="1">Belongs to the oligoribonuclease family.</text>
</comment>
<name>A0A182K888_9DIPT</name>
<feature type="domain" description="Exonuclease" evidence="5">
    <location>
        <begin position="10"/>
        <end position="101"/>
    </location>
</feature>
<keyword evidence="2" id="KW-0540">Nuclease</keyword>
<dbReference type="GO" id="GO:0005739">
    <property type="term" value="C:mitochondrion"/>
    <property type="evidence" value="ECO:0007669"/>
    <property type="project" value="TreeGrafter"/>
</dbReference>
<protein>
    <recommendedName>
        <fullName evidence="5">Exonuclease domain-containing protein</fullName>
    </recommendedName>
</protein>
<evidence type="ECO:0000313" key="6">
    <source>
        <dbReference type="EnsemblMetazoa" id="ACHR006973-PA"/>
    </source>
</evidence>
<dbReference type="VEuPathDB" id="VectorBase:ACHR006973"/>
<dbReference type="PANTHER" id="PTHR11046:SF0">
    <property type="entry name" value="OLIGORIBONUCLEASE, MITOCHONDRIAL"/>
    <property type="match status" value="1"/>
</dbReference>
<dbReference type="AlphaFoldDB" id="A0A182K888"/>
<evidence type="ECO:0000256" key="1">
    <source>
        <dbReference type="ARBA" id="ARBA00009921"/>
    </source>
</evidence>
<dbReference type="NCBIfam" id="NF003765">
    <property type="entry name" value="PRK05359.1"/>
    <property type="match status" value="1"/>
</dbReference>
<keyword evidence="3" id="KW-0378">Hydrolase</keyword>
<evidence type="ECO:0000313" key="7">
    <source>
        <dbReference type="Proteomes" id="UP000075881"/>
    </source>
</evidence>
<dbReference type="InterPro" id="IPR022894">
    <property type="entry name" value="Oligoribonuclease"/>
</dbReference>
<dbReference type="Gene3D" id="3.30.420.10">
    <property type="entry name" value="Ribonuclease H-like superfamily/Ribonuclease H"/>
    <property type="match status" value="1"/>
</dbReference>